<dbReference type="Pfam" id="PF22932">
    <property type="entry name" value="Ubiq_DUF_assoc"/>
    <property type="match status" value="1"/>
</dbReference>
<dbReference type="Pfam" id="PF04601">
    <property type="entry name" value="DUF569"/>
    <property type="match status" value="2"/>
</dbReference>
<dbReference type="PANTHER" id="PTHR31205:SF69">
    <property type="entry name" value="ACTIN CROSS-LINKING PROTEIN (DUF569)"/>
    <property type="match status" value="1"/>
</dbReference>
<accession>A0A2U1MJK2</accession>
<protein>
    <submittedName>
        <fullName evidence="3">Actin cross-linking</fullName>
    </submittedName>
</protein>
<feature type="domain" description="DUF569" evidence="2">
    <location>
        <begin position="367"/>
        <end position="445"/>
    </location>
</feature>
<dbReference type="OrthoDB" id="2432302at2759"/>
<dbReference type="PANTHER" id="PTHR31205">
    <property type="entry name" value="ACTIN CROSS-LINKING PROTEIN (DUF569)"/>
    <property type="match status" value="1"/>
</dbReference>
<dbReference type="InterPro" id="IPR054726">
    <property type="entry name" value="Ubiq_DUF569-assoc"/>
</dbReference>
<dbReference type="Proteomes" id="UP000245207">
    <property type="component" value="Unassembled WGS sequence"/>
</dbReference>
<organism evidence="3 4">
    <name type="scientific">Artemisia annua</name>
    <name type="common">Sweet wormwood</name>
    <dbReference type="NCBI Taxonomy" id="35608"/>
    <lineage>
        <taxon>Eukaryota</taxon>
        <taxon>Viridiplantae</taxon>
        <taxon>Streptophyta</taxon>
        <taxon>Embryophyta</taxon>
        <taxon>Tracheophyta</taxon>
        <taxon>Spermatophyta</taxon>
        <taxon>Magnoliopsida</taxon>
        <taxon>eudicotyledons</taxon>
        <taxon>Gunneridae</taxon>
        <taxon>Pentapetalae</taxon>
        <taxon>asterids</taxon>
        <taxon>campanulids</taxon>
        <taxon>Asterales</taxon>
        <taxon>Asteraceae</taxon>
        <taxon>Asteroideae</taxon>
        <taxon>Anthemideae</taxon>
        <taxon>Artemisiinae</taxon>
        <taxon>Artemisia</taxon>
    </lineage>
</organism>
<keyword evidence="4" id="KW-1185">Reference proteome</keyword>
<dbReference type="CDD" id="cd23340">
    <property type="entry name" value="beta-trefoil_FSCN_ACP-like"/>
    <property type="match status" value="1"/>
</dbReference>
<evidence type="ECO:0000313" key="4">
    <source>
        <dbReference type="Proteomes" id="UP000245207"/>
    </source>
</evidence>
<dbReference type="SUPFAM" id="SSF50405">
    <property type="entry name" value="Actin-crosslinking proteins"/>
    <property type="match status" value="2"/>
</dbReference>
<dbReference type="Gene3D" id="2.80.10.50">
    <property type="match status" value="2"/>
</dbReference>
<comment type="caution">
    <text evidence="3">The sequence shown here is derived from an EMBL/GenBank/DDBJ whole genome shotgun (WGS) entry which is preliminary data.</text>
</comment>
<dbReference type="EMBL" id="PKPP01005108">
    <property type="protein sequence ID" value="PWA61409.1"/>
    <property type="molecule type" value="Genomic_DNA"/>
</dbReference>
<sequence>MEFFDKVVAIRLKSHLDKYLIAGDDTQTVRQSKSAGSTPAARWLIEHVDSNTIRLKSCYGRYLTACSTPVLLGTTGNKIIQSIPNNATRDVATEWQPIRDGFQFKLKSMSSGTYLRANGAMPPWRNTVTHDGSFTSAMNNWILWEVETVDVVEDDYKVDSLAIVRSFSSGDLSGEDVRSPMPMRSASVARRTTTTLSIKMISIRASFYIRHLPLPVLKVPHFRFNLPSKLIKHKPRCIQQPRCLEQPRSIEQLESEPTTMDLLHNAKVVRLRSHHGKYLHADHNEETVSQDRKFNAMSNRWILEFVNDTPDDITIIRLKSVYNKYLTASNNPFWLGMTGKKVLQTYSKSPTFSNHESIDSPLKREEGREIYYRVISDDFAEIDENWQGFCVSFKGKEVNELTKMLEEETRLHDITVCSQSPLDGKLYPLRLQLPPNNVTMKVVVVPNSPGGEKQVRLKSRSCSRYSYSGYGSRTF</sequence>
<dbReference type="AlphaFoldDB" id="A0A2U1MJK2"/>
<evidence type="ECO:0000313" key="3">
    <source>
        <dbReference type="EMBL" id="PWA61409.1"/>
    </source>
</evidence>
<feature type="domain" description="DUF569" evidence="1">
    <location>
        <begin position="1"/>
        <end position="144"/>
    </location>
</feature>
<reference evidence="3 4" key="1">
    <citation type="journal article" date="2018" name="Mol. Plant">
        <title>The genome of Artemisia annua provides insight into the evolution of Asteraceae family and artemisinin biosynthesis.</title>
        <authorList>
            <person name="Shen Q."/>
            <person name="Zhang L."/>
            <person name="Liao Z."/>
            <person name="Wang S."/>
            <person name="Yan T."/>
            <person name="Shi P."/>
            <person name="Liu M."/>
            <person name="Fu X."/>
            <person name="Pan Q."/>
            <person name="Wang Y."/>
            <person name="Lv Z."/>
            <person name="Lu X."/>
            <person name="Zhang F."/>
            <person name="Jiang W."/>
            <person name="Ma Y."/>
            <person name="Chen M."/>
            <person name="Hao X."/>
            <person name="Li L."/>
            <person name="Tang Y."/>
            <person name="Lv G."/>
            <person name="Zhou Y."/>
            <person name="Sun X."/>
            <person name="Brodelius P.E."/>
            <person name="Rose J.K.C."/>
            <person name="Tang K."/>
        </authorList>
    </citation>
    <scope>NUCLEOTIDE SEQUENCE [LARGE SCALE GENOMIC DNA]</scope>
    <source>
        <strain evidence="4">cv. Huhao1</strain>
        <tissue evidence="3">Leaf</tissue>
    </source>
</reference>
<evidence type="ECO:0000259" key="2">
    <source>
        <dbReference type="Pfam" id="PF22932"/>
    </source>
</evidence>
<dbReference type="InterPro" id="IPR007679">
    <property type="entry name" value="DUF569"/>
</dbReference>
<gene>
    <name evidence="3" type="ORF">CTI12_AA374010</name>
</gene>
<name>A0A2U1MJK2_ARTAN</name>
<feature type="domain" description="DUF569" evidence="1">
    <location>
        <begin position="260"/>
        <end position="349"/>
    </location>
</feature>
<proteinExistence type="predicted"/>
<dbReference type="InterPro" id="IPR008999">
    <property type="entry name" value="Actin-crosslinking"/>
</dbReference>
<evidence type="ECO:0000259" key="1">
    <source>
        <dbReference type="Pfam" id="PF04601"/>
    </source>
</evidence>